<dbReference type="InterPro" id="IPR009100">
    <property type="entry name" value="AcylCoA_DH/oxidase_NM_dom_sf"/>
</dbReference>
<dbReference type="Gene3D" id="1.20.140.10">
    <property type="entry name" value="Butyryl-CoA Dehydrogenase, subunit A, domain 3"/>
    <property type="match status" value="1"/>
</dbReference>
<evidence type="ECO:0000313" key="11">
    <source>
        <dbReference type="EMBL" id="ABB32438.1"/>
    </source>
</evidence>
<keyword evidence="6" id="KW-0560">Oxidoreductase</keyword>
<evidence type="ECO:0000259" key="8">
    <source>
        <dbReference type="Pfam" id="PF02770"/>
    </source>
</evidence>
<dbReference type="InterPro" id="IPR046373">
    <property type="entry name" value="Acyl-CoA_Oxase/DH_mid-dom_sf"/>
</dbReference>
<evidence type="ECO:0000259" key="7">
    <source>
        <dbReference type="Pfam" id="PF00441"/>
    </source>
</evidence>
<keyword evidence="4 6" id="KW-0285">Flavoprotein</keyword>
<dbReference type="AlphaFoldDB" id="Q39TI6"/>
<evidence type="ECO:0000259" key="10">
    <source>
        <dbReference type="Pfam" id="PF12806"/>
    </source>
</evidence>
<dbReference type="PANTHER" id="PTHR42803:SF3">
    <property type="entry name" value="ACYL-COA DEHYDROGENASE-RELATED"/>
    <property type="match status" value="1"/>
</dbReference>
<dbReference type="SUPFAM" id="SSF47203">
    <property type="entry name" value="Acyl-CoA dehydrogenase C-terminal domain-like"/>
    <property type="match status" value="1"/>
</dbReference>
<dbReference type="InterPro" id="IPR037069">
    <property type="entry name" value="AcylCoA_DH/ox_N_sf"/>
</dbReference>
<dbReference type="Gene3D" id="2.40.110.10">
    <property type="entry name" value="Butyryl-CoA Dehydrogenase, subunit A, domain 2"/>
    <property type="match status" value="1"/>
</dbReference>
<dbReference type="PANTHER" id="PTHR42803">
    <property type="entry name" value="ACYL-COA DEHYDROGENASE"/>
    <property type="match status" value="1"/>
</dbReference>
<feature type="domain" description="Acyl-CoA dehydrogenase/oxidase N-terminal" evidence="9">
    <location>
        <begin position="44"/>
        <end position="157"/>
    </location>
</feature>
<dbReference type="Pfam" id="PF02771">
    <property type="entry name" value="Acyl-CoA_dh_N"/>
    <property type="match status" value="1"/>
</dbReference>
<dbReference type="InterPro" id="IPR009075">
    <property type="entry name" value="AcylCo_DH/oxidase_C"/>
</dbReference>
<gene>
    <name evidence="11" type="ordered locus">Gmet_2211</name>
</gene>
<dbReference type="InterPro" id="IPR006091">
    <property type="entry name" value="Acyl-CoA_Oxase/DH_mid-dom"/>
</dbReference>
<dbReference type="EMBL" id="CP000148">
    <property type="protein sequence ID" value="ABB32438.1"/>
    <property type="molecule type" value="Genomic_DNA"/>
</dbReference>
<dbReference type="eggNOG" id="COG1960">
    <property type="taxonomic scope" value="Bacteria"/>
</dbReference>
<dbReference type="Proteomes" id="UP000007073">
    <property type="component" value="Chromosome"/>
</dbReference>
<dbReference type="HOGENOM" id="CLU_018204_12_2_7"/>
<evidence type="ECO:0000256" key="6">
    <source>
        <dbReference type="RuleBase" id="RU362125"/>
    </source>
</evidence>
<evidence type="ECO:0000256" key="1">
    <source>
        <dbReference type="ARBA" id="ARBA00001974"/>
    </source>
</evidence>
<evidence type="ECO:0000256" key="4">
    <source>
        <dbReference type="ARBA" id="ARBA00022630"/>
    </source>
</evidence>
<sequence>MANLLVDERDVKFALFEQLKVQDLCASDRFSGWNEKVLGLLLSEASKFAEKVLFPLNIEGDKVGARFEGGEVYSVPGTAEAYQSFVENGWLTACEEETLGGQGLPHVIKNAAHEMFFAANFPFMCYVNLTHDAAKLIELFGSEQQKSQYLHKMYGGEWLGTMALTEPAAGSDVGNIEFKATRNTDGTYSLVGQKIFITNGDSDVCENTVHMVLARIEGDPAGTKGLSIFIVPKFKINSDGSLGEANDVKCIGIEHKMGIKASPTTTMSFGEKGCCTGYLLGKEQDGIKIMFHMMNASRLEVGMWGQGTCSVSYMHALRYALERRQGQSIADPDSGQVPIIHHPDIRRTLLMMKSYIQGMRAMLYYCGYAMDRMAVVDNEEEKKKLQGIVDLLIPLCKAYPTEKGVEFASHAIQVYGGYGYTQEYPVEQFMRDSKVACIFEGTTGIQAMDLALRKIRMKKGQVFAEFLKDMDGMVNRAAELPGLKKHIEQFERTKSALAGIPAHLAEGAEANGVHYSYLKATPFLEAFGDVVVAWFLLWGAVVAHGQLEELFLKKKLEDAESRKSFIQKNTDAAFLDGKIRSAQFFIGNILPVTDGKIAALAWGDVSAWEAVDKSF</sequence>
<dbReference type="InterPro" id="IPR013786">
    <property type="entry name" value="AcylCoA_DH/ox_N"/>
</dbReference>
<keyword evidence="5 6" id="KW-0274">FAD</keyword>
<dbReference type="STRING" id="269799.Gmet_2211"/>
<reference evidence="11 12" key="2">
    <citation type="journal article" date="2009" name="BMC Microbiol.">
        <title>The genome sequence of Geobacter metallireducens: features of metabolism, physiology and regulation common and dissimilar to Geobacter sulfurreducens.</title>
        <authorList>
            <person name="Aklujkar M."/>
            <person name="Krushkal J."/>
            <person name="DiBartolo G."/>
            <person name="Lapidus A."/>
            <person name="Land M.L."/>
            <person name="Lovley D.R."/>
        </authorList>
    </citation>
    <scope>NUCLEOTIDE SEQUENCE [LARGE SCALE GENOMIC DNA]</scope>
    <source>
        <strain evidence="12">ATCC 53774 / DSM 7210 / GS-15</strain>
    </source>
</reference>
<dbReference type="GO" id="GO:0050660">
    <property type="term" value="F:flavin adenine dinucleotide binding"/>
    <property type="evidence" value="ECO:0007669"/>
    <property type="project" value="InterPro"/>
</dbReference>
<comment type="similarity">
    <text evidence="2 6">Belongs to the acyl-CoA dehydrogenase family.</text>
</comment>
<dbReference type="SUPFAM" id="SSF56645">
    <property type="entry name" value="Acyl-CoA dehydrogenase NM domain-like"/>
    <property type="match status" value="1"/>
</dbReference>
<dbReference type="Pfam" id="PF02770">
    <property type="entry name" value="Acyl-CoA_dh_M"/>
    <property type="match status" value="1"/>
</dbReference>
<protein>
    <submittedName>
        <fullName evidence="11">Acyl-CoA dehydrogenase</fullName>
    </submittedName>
</protein>
<proteinExistence type="inferred from homology"/>
<reference evidence="11 12" key="1">
    <citation type="submission" date="2005-10" db="EMBL/GenBank/DDBJ databases">
        <title>Complete sequence of Geobacter metallireducens GS-15.</title>
        <authorList>
            <consortium name="US DOE Joint Genome Institute"/>
            <person name="Copeland A."/>
            <person name="Lucas S."/>
            <person name="Lapidus A."/>
            <person name="Barry K."/>
            <person name="Detter J.C."/>
            <person name="Glavina T."/>
            <person name="Hammon N."/>
            <person name="Israni S."/>
            <person name="Pitluck S."/>
            <person name="Di Bartolo G."/>
            <person name="Chain P."/>
            <person name="Schmutz J."/>
            <person name="Larimer F."/>
            <person name="Land M."/>
            <person name="Kyrpides N."/>
            <person name="Ivanova N."/>
            <person name="Richardson P."/>
        </authorList>
    </citation>
    <scope>NUCLEOTIDE SEQUENCE [LARGE SCALE GENOMIC DNA]</scope>
    <source>
        <strain evidence="12">ATCC 53774 / DSM 7210 / GS-15</strain>
    </source>
</reference>
<name>Q39TI6_GEOMG</name>
<feature type="domain" description="Acetyl-CoA dehydrogenase-like C-terminal" evidence="10">
    <location>
        <begin position="466"/>
        <end position="608"/>
    </location>
</feature>
<evidence type="ECO:0000256" key="5">
    <source>
        <dbReference type="ARBA" id="ARBA00022827"/>
    </source>
</evidence>
<dbReference type="InterPro" id="IPR052166">
    <property type="entry name" value="Diverse_Acyl-CoA_DH"/>
</dbReference>
<dbReference type="KEGG" id="gme:Gmet_2211"/>
<dbReference type="GO" id="GO:0016627">
    <property type="term" value="F:oxidoreductase activity, acting on the CH-CH group of donors"/>
    <property type="evidence" value="ECO:0007669"/>
    <property type="project" value="InterPro"/>
</dbReference>
<organism evidence="11 12">
    <name type="scientific">Geobacter metallireducens (strain ATCC 53774 / DSM 7210 / GS-15)</name>
    <dbReference type="NCBI Taxonomy" id="269799"/>
    <lineage>
        <taxon>Bacteria</taxon>
        <taxon>Pseudomonadati</taxon>
        <taxon>Thermodesulfobacteriota</taxon>
        <taxon>Desulfuromonadia</taxon>
        <taxon>Geobacterales</taxon>
        <taxon>Geobacteraceae</taxon>
        <taxon>Geobacter</taxon>
    </lineage>
</organism>
<dbReference type="InterPro" id="IPR025878">
    <property type="entry name" value="Acyl-CoA_dh-like_C_dom"/>
</dbReference>
<dbReference type="InterPro" id="IPR036250">
    <property type="entry name" value="AcylCo_DH-like_C"/>
</dbReference>
<dbReference type="RefSeq" id="WP_011365967.1">
    <property type="nucleotide sequence ID" value="NC_007517.1"/>
</dbReference>
<keyword evidence="12" id="KW-1185">Reference proteome</keyword>
<accession>Q39TI6</accession>
<evidence type="ECO:0000259" key="9">
    <source>
        <dbReference type="Pfam" id="PF02771"/>
    </source>
</evidence>
<comment type="cofactor">
    <cofactor evidence="1 6">
        <name>FAD</name>
        <dbReference type="ChEBI" id="CHEBI:57692"/>
    </cofactor>
</comment>
<dbReference type="Pfam" id="PF12806">
    <property type="entry name" value="Acyl-CoA_dh_C"/>
    <property type="match status" value="1"/>
</dbReference>
<evidence type="ECO:0000256" key="2">
    <source>
        <dbReference type="ARBA" id="ARBA00009347"/>
    </source>
</evidence>
<evidence type="ECO:0000256" key="3">
    <source>
        <dbReference type="ARBA" id="ARBA00011881"/>
    </source>
</evidence>
<dbReference type="Pfam" id="PF00441">
    <property type="entry name" value="Acyl-CoA_dh_1"/>
    <property type="match status" value="1"/>
</dbReference>
<feature type="domain" description="Acyl-CoA dehydrogenase/oxidase C-terminal" evidence="7">
    <location>
        <begin position="285"/>
        <end position="451"/>
    </location>
</feature>
<dbReference type="Gene3D" id="1.10.540.10">
    <property type="entry name" value="Acyl-CoA dehydrogenase/oxidase, N-terminal domain"/>
    <property type="match status" value="1"/>
</dbReference>
<feature type="domain" description="Acyl-CoA oxidase/dehydrogenase middle" evidence="8">
    <location>
        <begin position="162"/>
        <end position="269"/>
    </location>
</feature>
<comment type="subunit">
    <text evidence="3">Homotetramer.</text>
</comment>
<evidence type="ECO:0000313" key="12">
    <source>
        <dbReference type="Proteomes" id="UP000007073"/>
    </source>
</evidence>